<name>A0ABT2UFL5_9BACL</name>
<dbReference type="EC" id="6.3.2.17" evidence="2"/>
<gene>
    <name evidence="13" type="ORF">OB236_15100</name>
</gene>
<dbReference type="InterPro" id="IPR001645">
    <property type="entry name" value="Folylpolyglutamate_synth"/>
</dbReference>
<keyword evidence="3 10" id="KW-0436">Ligase</keyword>
<sequence>MSSTTNDSQVQSSNGFQSAEEAIDWIVNLVKFGVRPGLKRMEKLMELLEHPERRLKFIHIAGTNGKGSVCAYLTEVLKQSGYGVGTFTSPYIEKYTDRIRYNGVNIADEDLLLAVNKLKPLVDQVADSELGQPTMFEVSTAVAIYYYARISCPDYVVWETGLGGRLDSTNIVKSILTVITNVGHDHMDILGDSLELVAAEKAAIIKAGVPVVSAVDQPSVIEVVEQEATAKNCTLYLSGRKFRYETVSTKENEQIFNFDGPFRTIEQVTISMNGVHQLQNASLALMTLELLRQYYALIIEDEVLLRAMKETSWAGRMEMVSTEPRILIDGAHNPEGGAVLAQALRDTYSYNKLHFVMGMLSTKNHSGYLRHILPMVNTLILTEPVWHKKEEAAKLAELAASLTQEMGLPDIEIIVEPDWKAALELVKSKTAENDLAVVSGTLYLIGDVRSWILHQTDSEKGW</sequence>
<keyword evidence="5 10" id="KW-0547">Nucleotide-binding</keyword>
<evidence type="ECO:0000256" key="2">
    <source>
        <dbReference type="ARBA" id="ARBA00013025"/>
    </source>
</evidence>
<evidence type="ECO:0000256" key="8">
    <source>
        <dbReference type="ARBA" id="ARBA00030592"/>
    </source>
</evidence>
<dbReference type="PIRSF" id="PIRSF001563">
    <property type="entry name" value="Folylpolyglu_synth"/>
    <property type="match status" value="1"/>
</dbReference>
<evidence type="ECO:0000256" key="9">
    <source>
        <dbReference type="ARBA" id="ARBA00047493"/>
    </source>
</evidence>
<accession>A0ABT2UFL5</accession>
<evidence type="ECO:0000256" key="1">
    <source>
        <dbReference type="ARBA" id="ARBA00008276"/>
    </source>
</evidence>
<feature type="domain" description="Mur ligase C-terminal" evidence="11">
    <location>
        <begin position="315"/>
        <end position="441"/>
    </location>
</feature>
<evidence type="ECO:0000313" key="14">
    <source>
        <dbReference type="Proteomes" id="UP001652445"/>
    </source>
</evidence>
<evidence type="ECO:0000256" key="5">
    <source>
        <dbReference type="ARBA" id="ARBA00022741"/>
    </source>
</evidence>
<dbReference type="RefSeq" id="WP_262684709.1">
    <property type="nucleotide sequence ID" value="NZ_JAOQIO010000050.1"/>
</dbReference>
<comment type="similarity">
    <text evidence="1 10">Belongs to the folylpolyglutamate synthase family.</text>
</comment>
<dbReference type="PANTHER" id="PTHR11136">
    <property type="entry name" value="FOLYLPOLYGLUTAMATE SYNTHASE-RELATED"/>
    <property type="match status" value="1"/>
</dbReference>
<evidence type="ECO:0000256" key="7">
    <source>
        <dbReference type="ARBA" id="ARBA00022842"/>
    </source>
</evidence>
<dbReference type="Pfam" id="PF08245">
    <property type="entry name" value="Mur_ligase_M"/>
    <property type="match status" value="1"/>
</dbReference>
<keyword evidence="4" id="KW-0479">Metal-binding</keyword>
<dbReference type="PANTHER" id="PTHR11136:SF0">
    <property type="entry name" value="DIHYDROFOLATE SYNTHETASE-RELATED"/>
    <property type="match status" value="1"/>
</dbReference>
<dbReference type="Proteomes" id="UP001652445">
    <property type="component" value="Unassembled WGS sequence"/>
</dbReference>
<dbReference type="Gene3D" id="3.90.190.20">
    <property type="entry name" value="Mur ligase, C-terminal domain"/>
    <property type="match status" value="1"/>
</dbReference>
<evidence type="ECO:0000256" key="10">
    <source>
        <dbReference type="PIRNR" id="PIRNR001563"/>
    </source>
</evidence>
<evidence type="ECO:0000259" key="12">
    <source>
        <dbReference type="Pfam" id="PF08245"/>
    </source>
</evidence>
<evidence type="ECO:0000256" key="6">
    <source>
        <dbReference type="ARBA" id="ARBA00022840"/>
    </source>
</evidence>
<keyword evidence="6 10" id="KW-0067">ATP-binding</keyword>
<keyword evidence="14" id="KW-1185">Reference proteome</keyword>
<dbReference type="InterPro" id="IPR004101">
    <property type="entry name" value="Mur_ligase_C"/>
</dbReference>
<dbReference type="InterPro" id="IPR013221">
    <property type="entry name" value="Mur_ligase_cen"/>
</dbReference>
<dbReference type="NCBIfam" id="TIGR01499">
    <property type="entry name" value="folC"/>
    <property type="match status" value="1"/>
</dbReference>
<feature type="domain" description="Mur ligase central" evidence="12">
    <location>
        <begin position="60"/>
        <end position="287"/>
    </location>
</feature>
<evidence type="ECO:0000256" key="3">
    <source>
        <dbReference type="ARBA" id="ARBA00022598"/>
    </source>
</evidence>
<dbReference type="InterPro" id="IPR036565">
    <property type="entry name" value="Mur-like_cat_sf"/>
</dbReference>
<dbReference type="Pfam" id="PF02875">
    <property type="entry name" value="Mur_ligase_C"/>
    <property type="match status" value="1"/>
</dbReference>
<comment type="caution">
    <text evidence="13">The sequence shown here is derived from an EMBL/GenBank/DDBJ whole genome shotgun (WGS) entry which is preliminary data.</text>
</comment>
<evidence type="ECO:0000259" key="11">
    <source>
        <dbReference type="Pfam" id="PF02875"/>
    </source>
</evidence>
<keyword evidence="7" id="KW-0460">Magnesium</keyword>
<proteinExistence type="inferred from homology"/>
<dbReference type="SUPFAM" id="SSF53244">
    <property type="entry name" value="MurD-like peptide ligases, peptide-binding domain"/>
    <property type="match status" value="1"/>
</dbReference>
<dbReference type="SUPFAM" id="SSF53623">
    <property type="entry name" value="MurD-like peptide ligases, catalytic domain"/>
    <property type="match status" value="1"/>
</dbReference>
<organism evidence="13 14">
    <name type="scientific">Paenibacillus baimaensis</name>
    <dbReference type="NCBI Taxonomy" id="2982185"/>
    <lineage>
        <taxon>Bacteria</taxon>
        <taxon>Bacillati</taxon>
        <taxon>Bacillota</taxon>
        <taxon>Bacilli</taxon>
        <taxon>Bacillales</taxon>
        <taxon>Paenibacillaceae</taxon>
        <taxon>Paenibacillus</taxon>
    </lineage>
</organism>
<reference evidence="13 14" key="1">
    <citation type="submission" date="2022-09" db="EMBL/GenBank/DDBJ databases">
        <authorList>
            <person name="Han X.L."/>
            <person name="Wang Q."/>
            <person name="Lu T."/>
        </authorList>
    </citation>
    <scope>NUCLEOTIDE SEQUENCE [LARGE SCALE GENOMIC DNA]</scope>
    <source>
        <strain evidence="13 14">WQ 127069</strain>
    </source>
</reference>
<evidence type="ECO:0000256" key="4">
    <source>
        <dbReference type="ARBA" id="ARBA00022723"/>
    </source>
</evidence>
<dbReference type="Gene3D" id="3.40.1190.10">
    <property type="entry name" value="Mur-like, catalytic domain"/>
    <property type="match status" value="1"/>
</dbReference>
<dbReference type="EMBL" id="JAOQIO010000050">
    <property type="protein sequence ID" value="MCU6793433.1"/>
    <property type="molecule type" value="Genomic_DNA"/>
</dbReference>
<dbReference type="InterPro" id="IPR036615">
    <property type="entry name" value="Mur_ligase_C_dom_sf"/>
</dbReference>
<evidence type="ECO:0000313" key="13">
    <source>
        <dbReference type="EMBL" id="MCU6793433.1"/>
    </source>
</evidence>
<protein>
    <recommendedName>
        <fullName evidence="2">tetrahydrofolate synthase</fullName>
        <ecNumber evidence="2">6.3.2.17</ecNumber>
    </recommendedName>
    <alternativeName>
        <fullName evidence="8">Tetrahydrofolylpolyglutamate synthase</fullName>
    </alternativeName>
</protein>
<comment type="catalytic activity">
    <reaction evidence="9">
        <text>(6S)-5,6,7,8-tetrahydrofolyl-(gamma-L-Glu)(n) + L-glutamate + ATP = (6S)-5,6,7,8-tetrahydrofolyl-(gamma-L-Glu)(n+1) + ADP + phosphate + H(+)</text>
        <dbReference type="Rhea" id="RHEA:10580"/>
        <dbReference type="Rhea" id="RHEA-COMP:14738"/>
        <dbReference type="Rhea" id="RHEA-COMP:14740"/>
        <dbReference type="ChEBI" id="CHEBI:15378"/>
        <dbReference type="ChEBI" id="CHEBI:29985"/>
        <dbReference type="ChEBI" id="CHEBI:30616"/>
        <dbReference type="ChEBI" id="CHEBI:43474"/>
        <dbReference type="ChEBI" id="CHEBI:141005"/>
        <dbReference type="ChEBI" id="CHEBI:456216"/>
        <dbReference type="EC" id="6.3.2.17"/>
    </reaction>
</comment>